<sequence>MTAEPVFIDFAMHHETTVHRYASDILARLEADAAEIIARYPSPRSALLPLLHLVQSEDGYVTPTGIGFCADQLSLTPAEVTAVSTFYSMYRRRETGDYLVGVCTNTLCAVMGGDEILADLSEYLGVEAGGTTADGTITLEHIECNAACDYAPVVMVNWEFFDNQTPRSGRELVDALRGGEQVTPTRGAPLCTFRETARFLAGFADTRAGASDAAVPGDATLAGLRIAREQGMETPAPEASGDASGPDDQRAAAESVADKPAPAPGTTAPPTSGSSETAPDSPVADGPKHPVGDSPEDKEA</sequence>
<organism evidence="8 9">
    <name type="scientific">Williamsia limnetica</name>
    <dbReference type="NCBI Taxonomy" id="882452"/>
    <lineage>
        <taxon>Bacteria</taxon>
        <taxon>Bacillati</taxon>
        <taxon>Actinomycetota</taxon>
        <taxon>Actinomycetes</taxon>
        <taxon>Mycobacteriales</taxon>
        <taxon>Nocardiaceae</taxon>
        <taxon>Williamsia</taxon>
    </lineage>
</organism>
<reference evidence="8 9" key="1">
    <citation type="submission" date="2018-06" db="EMBL/GenBank/DDBJ databases">
        <title>Genomic Encyclopedia of Type Strains, Phase IV (KMG-IV): sequencing the most valuable type-strain genomes for metagenomic binning, comparative biology and taxonomic classification.</title>
        <authorList>
            <person name="Goeker M."/>
        </authorList>
    </citation>
    <scope>NUCLEOTIDE SEQUENCE [LARGE SCALE GENOMIC DNA]</scope>
    <source>
        <strain evidence="8 9">DSM 45521</strain>
    </source>
</reference>
<evidence type="ECO:0000256" key="5">
    <source>
        <dbReference type="ARBA" id="ARBA00023014"/>
    </source>
</evidence>
<dbReference type="GO" id="GO:0051537">
    <property type="term" value="F:2 iron, 2 sulfur cluster binding"/>
    <property type="evidence" value="ECO:0007669"/>
    <property type="project" value="UniProtKB-KW"/>
</dbReference>
<keyword evidence="3" id="KW-0479">Metal-binding</keyword>
<evidence type="ECO:0000313" key="9">
    <source>
        <dbReference type="Proteomes" id="UP000247591"/>
    </source>
</evidence>
<feature type="compositionally biased region" description="Low complexity" evidence="7">
    <location>
        <begin position="264"/>
        <end position="279"/>
    </location>
</feature>
<accession>A0A318RUU5</accession>
<proteinExistence type="inferred from homology"/>
<dbReference type="GO" id="GO:0046872">
    <property type="term" value="F:metal ion binding"/>
    <property type="evidence" value="ECO:0007669"/>
    <property type="project" value="UniProtKB-KW"/>
</dbReference>
<evidence type="ECO:0000256" key="4">
    <source>
        <dbReference type="ARBA" id="ARBA00023004"/>
    </source>
</evidence>
<gene>
    <name evidence="8" type="ORF">DFR67_108273</name>
</gene>
<evidence type="ECO:0000256" key="3">
    <source>
        <dbReference type="ARBA" id="ARBA00022723"/>
    </source>
</evidence>
<dbReference type="PANTHER" id="PTHR10371">
    <property type="entry name" value="NADH DEHYDROGENASE UBIQUINONE FLAVOPROTEIN 2, MITOCHONDRIAL"/>
    <property type="match status" value="1"/>
</dbReference>
<comment type="caution">
    <text evidence="8">The sequence shown here is derived from an EMBL/GenBank/DDBJ whole genome shotgun (WGS) entry which is preliminary data.</text>
</comment>
<feature type="region of interest" description="Disordered" evidence="7">
    <location>
        <begin position="233"/>
        <end position="300"/>
    </location>
</feature>
<keyword evidence="5" id="KW-0411">Iron-sulfur</keyword>
<dbReference type="InterPro" id="IPR042128">
    <property type="entry name" value="NuoE_dom"/>
</dbReference>
<keyword evidence="9" id="KW-1185">Reference proteome</keyword>
<dbReference type="FunFam" id="1.10.10.1590:FF:000001">
    <property type="entry name" value="NADH-quinone oxidoreductase subunit E"/>
    <property type="match status" value="1"/>
</dbReference>
<comment type="cofactor">
    <cofactor evidence="6">
        <name>[2Fe-2S] cluster</name>
        <dbReference type="ChEBI" id="CHEBI:190135"/>
    </cofactor>
</comment>
<comment type="similarity">
    <text evidence="1">Belongs to the complex I 24 kDa subunit family.</text>
</comment>
<protein>
    <submittedName>
        <fullName evidence="8">NADH dehydrogenase subunit E</fullName>
    </submittedName>
</protein>
<evidence type="ECO:0000256" key="2">
    <source>
        <dbReference type="ARBA" id="ARBA00022714"/>
    </source>
</evidence>
<dbReference type="InterPro" id="IPR036249">
    <property type="entry name" value="Thioredoxin-like_sf"/>
</dbReference>
<dbReference type="SUPFAM" id="SSF52833">
    <property type="entry name" value="Thioredoxin-like"/>
    <property type="match status" value="1"/>
</dbReference>
<keyword evidence="4" id="KW-0408">Iron</keyword>
<evidence type="ECO:0000256" key="6">
    <source>
        <dbReference type="ARBA" id="ARBA00034078"/>
    </source>
</evidence>
<dbReference type="GO" id="GO:0003954">
    <property type="term" value="F:NADH dehydrogenase activity"/>
    <property type="evidence" value="ECO:0007669"/>
    <property type="project" value="TreeGrafter"/>
</dbReference>
<evidence type="ECO:0000256" key="1">
    <source>
        <dbReference type="ARBA" id="ARBA00010643"/>
    </source>
</evidence>
<dbReference type="RefSeq" id="WP_110470355.1">
    <property type="nucleotide sequence ID" value="NZ_QJSP01000008.1"/>
</dbReference>
<dbReference type="CDD" id="cd03064">
    <property type="entry name" value="TRX_Fd_NuoE"/>
    <property type="match status" value="1"/>
</dbReference>
<dbReference type="Gene3D" id="1.10.10.1590">
    <property type="entry name" value="NADH-quinone oxidoreductase subunit E"/>
    <property type="match status" value="1"/>
</dbReference>
<evidence type="ECO:0000313" key="8">
    <source>
        <dbReference type="EMBL" id="PYE16520.1"/>
    </source>
</evidence>
<dbReference type="Pfam" id="PF01257">
    <property type="entry name" value="2Fe-2S_thioredx"/>
    <property type="match status" value="1"/>
</dbReference>
<dbReference type="Proteomes" id="UP000247591">
    <property type="component" value="Unassembled WGS sequence"/>
</dbReference>
<dbReference type="AlphaFoldDB" id="A0A318RUU5"/>
<feature type="compositionally biased region" description="Basic and acidic residues" evidence="7">
    <location>
        <begin position="286"/>
        <end position="300"/>
    </location>
</feature>
<dbReference type="NCBIfam" id="NF005721">
    <property type="entry name" value="PRK07539.1-1"/>
    <property type="match status" value="1"/>
</dbReference>
<dbReference type="Gene3D" id="3.40.30.10">
    <property type="entry name" value="Glutaredoxin"/>
    <property type="match status" value="1"/>
</dbReference>
<dbReference type="PANTHER" id="PTHR10371:SF3">
    <property type="entry name" value="NADH DEHYDROGENASE [UBIQUINONE] FLAVOPROTEIN 2, MITOCHONDRIAL"/>
    <property type="match status" value="1"/>
</dbReference>
<dbReference type="OrthoDB" id="9807941at2"/>
<dbReference type="InterPro" id="IPR041921">
    <property type="entry name" value="NuoE_N"/>
</dbReference>
<keyword evidence="2" id="KW-0001">2Fe-2S</keyword>
<name>A0A318RUU5_WILLI</name>
<evidence type="ECO:0000256" key="7">
    <source>
        <dbReference type="SAM" id="MobiDB-lite"/>
    </source>
</evidence>
<dbReference type="EMBL" id="QJSP01000008">
    <property type="protein sequence ID" value="PYE16520.1"/>
    <property type="molecule type" value="Genomic_DNA"/>
</dbReference>